<organism evidence="3 4">
    <name type="scientific">Streptomyces halobius</name>
    <dbReference type="NCBI Taxonomy" id="2879846"/>
    <lineage>
        <taxon>Bacteria</taxon>
        <taxon>Bacillati</taxon>
        <taxon>Actinomycetota</taxon>
        <taxon>Actinomycetes</taxon>
        <taxon>Kitasatosporales</taxon>
        <taxon>Streptomycetaceae</taxon>
        <taxon>Streptomyces</taxon>
    </lineage>
</organism>
<proteinExistence type="predicted"/>
<evidence type="ECO:0000256" key="1">
    <source>
        <dbReference type="SAM" id="MobiDB-lite"/>
    </source>
</evidence>
<dbReference type="Proteomes" id="UP000830115">
    <property type="component" value="Chromosome"/>
</dbReference>
<sequence length="596" mass="67103">MSGPRTLAIRVLPQPRESLDSWLEALARRSWTSISALLDALGLPELTARERTSRLLTSLPEGALRQLEQQVSLPDRHLDDAVLPTEIFGRRAPGWRFCPQCLHEAEGRWPTLWWLPWAFACTKHHALLHRVCPSCGREPRYFLPRAVHQHPPGHCMRRTGGRNVCGADLGSAPQLSLGHSHPIVQTQTEINGITLHPFTSTDAVFVEVDRLLSELDGSLRPSGLQTMSTACRSAWESAFTDATNSRSSLGRWRFHERRARILTPEFLQHEYTEGGKNLTTISRELGLPVVHVIRQAKNLGVHIFRGPRPPAFNDDWLREQYVTHKRTGPDIAQEFGTHTKAVHRRLEQLGIARRASGHCSAALIKKLDTSIPPDIRAAAEETLHGWRRLRRFQISIFFPTLTTSADYLGLQPGTLTMQLDQLECAVGAELFRRSVRHTPQSPTKRGARLLRDLDRDDVQELIHAALGSKIEKIPDEEAISSAISTADGERGALIDLHPRSQHGGRLHIPPLMLPLLRHLFTRRDQENCMAQIHATTGMPTTTIFKQLKRLEEAGWLTSRRETPAERPNGGRGRTYYSLTPLAQRLQPSLTQLTETK</sequence>
<dbReference type="EMBL" id="CP086322">
    <property type="protein sequence ID" value="UQA96245.1"/>
    <property type="molecule type" value="Genomic_DNA"/>
</dbReference>
<protein>
    <submittedName>
        <fullName evidence="3">TniQ family protein</fullName>
    </submittedName>
</protein>
<dbReference type="Pfam" id="PF06527">
    <property type="entry name" value="TniQ"/>
    <property type="match status" value="1"/>
</dbReference>
<name>A0ABY4MEP7_9ACTN</name>
<accession>A0ABY4MEP7</accession>
<gene>
    <name evidence="3" type="ORF">K9S39_34140</name>
</gene>
<keyword evidence="4" id="KW-1185">Reference proteome</keyword>
<reference evidence="3" key="1">
    <citation type="submission" date="2021-10" db="EMBL/GenBank/DDBJ databases">
        <title>Streptomyces nigrumlapis sp.nov.,an antimicrobial producing actinobacterium isolated from Black Gobi rocks.</title>
        <authorList>
            <person name="Wen Y."/>
            <person name="Zhang W."/>
            <person name="Liu X.G."/>
        </authorList>
    </citation>
    <scope>NUCLEOTIDE SEQUENCE</scope>
    <source>
        <strain evidence="3">ST13-2-2</strain>
    </source>
</reference>
<dbReference type="RefSeq" id="WP_248867147.1">
    <property type="nucleotide sequence ID" value="NZ_CP086322.1"/>
</dbReference>
<dbReference type="InterPro" id="IPR009492">
    <property type="entry name" value="TniQ"/>
</dbReference>
<evidence type="ECO:0000313" key="3">
    <source>
        <dbReference type="EMBL" id="UQA96245.1"/>
    </source>
</evidence>
<dbReference type="InterPro" id="IPR036388">
    <property type="entry name" value="WH-like_DNA-bd_sf"/>
</dbReference>
<dbReference type="SUPFAM" id="SSF46785">
    <property type="entry name" value="Winged helix' DNA-binding domain"/>
    <property type="match status" value="2"/>
</dbReference>
<dbReference type="InterPro" id="IPR036390">
    <property type="entry name" value="WH_DNA-bd_sf"/>
</dbReference>
<feature type="domain" description="TniQ" evidence="2">
    <location>
        <begin position="9"/>
        <end position="128"/>
    </location>
</feature>
<dbReference type="Gene3D" id="1.10.10.10">
    <property type="entry name" value="Winged helix-like DNA-binding domain superfamily/Winged helix DNA-binding domain"/>
    <property type="match status" value="2"/>
</dbReference>
<evidence type="ECO:0000313" key="4">
    <source>
        <dbReference type="Proteomes" id="UP000830115"/>
    </source>
</evidence>
<evidence type="ECO:0000259" key="2">
    <source>
        <dbReference type="Pfam" id="PF06527"/>
    </source>
</evidence>
<feature type="region of interest" description="Disordered" evidence="1">
    <location>
        <begin position="556"/>
        <end position="575"/>
    </location>
</feature>